<evidence type="ECO:0000256" key="1">
    <source>
        <dbReference type="ARBA" id="ARBA00022636"/>
    </source>
</evidence>
<keyword evidence="3" id="KW-0975">Bacterial flagellum</keyword>
<dbReference type="InterPro" id="IPR009875">
    <property type="entry name" value="PilZ_domain"/>
</dbReference>
<dbReference type="Proteomes" id="UP000001235">
    <property type="component" value="Chromosome"/>
</dbReference>
<keyword evidence="7" id="KW-1185">Reference proteome</keyword>
<dbReference type="Gene3D" id="2.40.10.220">
    <property type="entry name" value="predicted glycosyltransferase like domains"/>
    <property type="match status" value="1"/>
</dbReference>
<feature type="domain" description="Type III secretion system flagellar brake protein YcgR PilZN" evidence="5">
    <location>
        <begin position="91"/>
        <end position="173"/>
    </location>
</feature>
<protein>
    <submittedName>
        <fullName evidence="6">Type IV pilus assembly PilZ</fullName>
    </submittedName>
</protein>
<evidence type="ECO:0000259" key="4">
    <source>
        <dbReference type="Pfam" id="PF07238"/>
    </source>
</evidence>
<dbReference type="STRING" id="395494.Galf_0615"/>
<keyword evidence="2" id="KW-0547">Nucleotide-binding</keyword>
<dbReference type="GO" id="GO:0035438">
    <property type="term" value="F:cyclic-di-GMP binding"/>
    <property type="evidence" value="ECO:0007669"/>
    <property type="project" value="InterPro"/>
</dbReference>
<dbReference type="EMBL" id="CP002159">
    <property type="protein sequence ID" value="ADL54657.1"/>
    <property type="molecule type" value="Genomic_DNA"/>
</dbReference>
<dbReference type="InterPro" id="IPR012349">
    <property type="entry name" value="Split_barrel_FMN-bd"/>
</dbReference>
<keyword evidence="1" id="KW-0973">c-di-GMP</keyword>
<dbReference type="Pfam" id="PF12945">
    <property type="entry name" value="PilZNR"/>
    <property type="match status" value="1"/>
</dbReference>
<dbReference type="Pfam" id="PF07238">
    <property type="entry name" value="PilZ"/>
    <property type="match status" value="1"/>
</dbReference>
<proteinExistence type="predicted"/>
<evidence type="ECO:0000313" key="7">
    <source>
        <dbReference type="Proteomes" id="UP000001235"/>
    </source>
</evidence>
<reference evidence="6 7" key="1">
    <citation type="submission" date="2010-08" db="EMBL/GenBank/DDBJ databases">
        <title>Complete sequence of Gallionella capsiferriformans ES-2.</title>
        <authorList>
            <consortium name="US DOE Joint Genome Institute"/>
            <person name="Lucas S."/>
            <person name="Copeland A."/>
            <person name="Lapidus A."/>
            <person name="Cheng J.-F."/>
            <person name="Bruce D."/>
            <person name="Goodwin L."/>
            <person name="Pitluck S."/>
            <person name="Chertkov O."/>
            <person name="Davenport K.W."/>
            <person name="Detter J.C."/>
            <person name="Han C."/>
            <person name="Tapia R."/>
            <person name="Land M."/>
            <person name="Hauser L."/>
            <person name="Chang Y.-J."/>
            <person name="Jeffries C."/>
            <person name="Kyrpides N."/>
            <person name="Ivanova N."/>
            <person name="Mikhailova N."/>
            <person name="Shelobolina E.S."/>
            <person name="Picardal F."/>
            <person name="Roden E."/>
            <person name="Emerson D."/>
            <person name="Woyke T."/>
        </authorList>
    </citation>
    <scope>NUCLEOTIDE SEQUENCE [LARGE SCALE GENOMIC DNA]</scope>
    <source>
        <strain evidence="6 7">ES-2</strain>
    </source>
</reference>
<dbReference type="eggNOG" id="COG5581">
    <property type="taxonomic scope" value="Bacteria"/>
</dbReference>
<gene>
    <name evidence="6" type="ordered locus">Galf_0615</name>
</gene>
<dbReference type="KEGG" id="gca:Galf_0615"/>
<evidence type="ECO:0000256" key="2">
    <source>
        <dbReference type="ARBA" id="ARBA00022741"/>
    </source>
</evidence>
<name>D9SCW8_GALCS</name>
<sequence>MNDKFQPVKAADIPLGIPLAWSVYDKHGHLLLREGVMVESQRQLDGLIENGLFRERRSVHVARKTAVADPDEAKSKSPDKTEDLLSVKLVIGDTIQLQDFSSDKQRYFVKLIGFMNKKSVLVSHPRQDEKLSFIKEGHGFMVRGFAGTKTFEFSSNVISVCLTPYPYLHLAFPPQVKTTCMRKAVRIKLKLVCSVESPALGGKLPAIIEDMSISGARIQAAKSFGQVGDTVSVSLRMQVAGETQVFLVSSVIRNVHVENDSKSGESIVMHGMEFVQTLSVDLTLLQNFIYKSMLET</sequence>
<organism evidence="6 7">
    <name type="scientific">Gallionella capsiferriformans (strain ES-2)</name>
    <name type="common">Gallionella ferruginea capsiferriformans (strain ES-2)</name>
    <dbReference type="NCBI Taxonomy" id="395494"/>
    <lineage>
        <taxon>Bacteria</taxon>
        <taxon>Pseudomonadati</taxon>
        <taxon>Pseudomonadota</taxon>
        <taxon>Betaproteobacteria</taxon>
        <taxon>Nitrosomonadales</taxon>
        <taxon>Gallionellaceae</taxon>
        <taxon>Gallionella</taxon>
    </lineage>
</organism>
<dbReference type="Gene3D" id="2.30.110.10">
    <property type="entry name" value="Electron Transport, Fmn-binding Protein, Chain A"/>
    <property type="match status" value="1"/>
</dbReference>
<accession>D9SCW8</accession>
<evidence type="ECO:0000259" key="5">
    <source>
        <dbReference type="Pfam" id="PF12945"/>
    </source>
</evidence>
<dbReference type="HOGENOM" id="CLU_073573_1_1_4"/>
<evidence type="ECO:0000256" key="3">
    <source>
        <dbReference type="ARBA" id="ARBA00023143"/>
    </source>
</evidence>
<dbReference type="AlphaFoldDB" id="D9SCW8"/>
<feature type="domain" description="PilZ" evidence="4">
    <location>
        <begin position="182"/>
        <end position="290"/>
    </location>
</feature>
<dbReference type="InterPro" id="IPR009926">
    <property type="entry name" value="T3SS_YcgR_PilZN"/>
</dbReference>
<dbReference type="OrthoDB" id="5293692at2"/>
<dbReference type="RefSeq" id="WP_013292599.1">
    <property type="nucleotide sequence ID" value="NC_014394.1"/>
</dbReference>
<evidence type="ECO:0000313" key="6">
    <source>
        <dbReference type="EMBL" id="ADL54657.1"/>
    </source>
</evidence>
<dbReference type="SUPFAM" id="SSF141371">
    <property type="entry name" value="PilZ domain-like"/>
    <property type="match status" value="1"/>
</dbReference>